<name>A0A0F9DX47_9ZZZZ</name>
<dbReference type="AlphaFoldDB" id="A0A0F9DX47"/>
<sequence length="48" mass="5540">MLCKGRIKENFCEFCSTKCEVANQCVMKLLQNISLDLLTKEWEAKQNG</sequence>
<reference evidence="1" key="1">
    <citation type="journal article" date="2015" name="Nature">
        <title>Complex archaea that bridge the gap between prokaryotes and eukaryotes.</title>
        <authorList>
            <person name="Spang A."/>
            <person name="Saw J.H."/>
            <person name="Jorgensen S.L."/>
            <person name="Zaremba-Niedzwiedzka K."/>
            <person name="Martijn J."/>
            <person name="Lind A.E."/>
            <person name="van Eijk R."/>
            <person name="Schleper C."/>
            <person name="Guy L."/>
            <person name="Ettema T.J."/>
        </authorList>
    </citation>
    <scope>NUCLEOTIDE SEQUENCE</scope>
</reference>
<organism evidence="1">
    <name type="scientific">marine sediment metagenome</name>
    <dbReference type="NCBI Taxonomy" id="412755"/>
    <lineage>
        <taxon>unclassified sequences</taxon>
        <taxon>metagenomes</taxon>
        <taxon>ecological metagenomes</taxon>
    </lineage>
</organism>
<proteinExistence type="predicted"/>
<gene>
    <name evidence="1" type="ORF">LCGC14_2495820</name>
</gene>
<accession>A0A0F9DX47</accession>
<evidence type="ECO:0000313" key="1">
    <source>
        <dbReference type="EMBL" id="KKL16413.1"/>
    </source>
</evidence>
<dbReference type="EMBL" id="LAZR01039672">
    <property type="protein sequence ID" value="KKL16413.1"/>
    <property type="molecule type" value="Genomic_DNA"/>
</dbReference>
<comment type="caution">
    <text evidence="1">The sequence shown here is derived from an EMBL/GenBank/DDBJ whole genome shotgun (WGS) entry which is preliminary data.</text>
</comment>
<protein>
    <submittedName>
        <fullName evidence="1">Uncharacterized protein</fullName>
    </submittedName>
</protein>